<accession>A0A3B1CXX2</accession>
<dbReference type="EMBL" id="UOGD01000386">
    <property type="protein sequence ID" value="VAX27520.1"/>
    <property type="molecule type" value="Genomic_DNA"/>
</dbReference>
<organism evidence="1">
    <name type="scientific">hydrothermal vent metagenome</name>
    <dbReference type="NCBI Taxonomy" id="652676"/>
    <lineage>
        <taxon>unclassified sequences</taxon>
        <taxon>metagenomes</taxon>
        <taxon>ecological metagenomes</taxon>
    </lineage>
</organism>
<dbReference type="PROSITE" id="PS51257">
    <property type="entry name" value="PROKAR_LIPOPROTEIN"/>
    <property type="match status" value="1"/>
</dbReference>
<name>A0A3B1CXX2_9ZZZZ</name>
<proteinExistence type="predicted"/>
<protein>
    <submittedName>
        <fullName evidence="1">Uncharacterized protein</fullName>
    </submittedName>
</protein>
<sequence length="189" mass="22115">MKLVSFLIVLCIFISCSDDKDITSYESQPINYVQGQVVFGLKDSVTLINIADYIYSLDNISIIEIVSFQYISSLPIDSIQIINTTFESKSYIWEGTTRTSYIDNETKIFVEFWIKDFTEEDIMDWKLLKERFQLNHSPYYFQSGVLNVEVGKEKEWVSNLSNLDLFRYVELNGITHTHLFRETPNVIKD</sequence>
<gene>
    <name evidence="1" type="ORF">MNBD_IGNAVI01-1402</name>
</gene>
<evidence type="ECO:0000313" key="1">
    <source>
        <dbReference type="EMBL" id="VAX27520.1"/>
    </source>
</evidence>
<reference evidence="1" key="1">
    <citation type="submission" date="2018-06" db="EMBL/GenBank/DDBJ databases">
        <authorList>
            <person name="Zhirakovskaya E."/>
        </authorList>
    </citation>
    <scope>NUCLEOTIDE SEQUENCE</scope>
</reference>
<dbReference type="AlphaFoldDB" id="A0A3B1CXX2"/>